<organism evidence="2 3">
    <name type="scientific">Arthrobotrys flagrans</name>
    <name type="common">Nematode-trapping fungus</name>
    <name type="synonym">Trichothecium flagrans</name>
    <dbReference type="NCBI Taxonomy" id="97331"/>
    <lineage>
        <taxon>Eukaryota</taxon>
        <taxon>Fungi</taxon>
        <taxon>Dikarya</taxon>
        <taxon>Ascomycota</taxon>
        <taxon>Pezizomycotina</taxon>
        <taxon>Orbiliomycetes</taxon>
        <taxon>Orbiliales</taxon>
        <taxon>Orbiliaceae</taxon>
        <taxon>Arthrobotrys</taxon>
    </lineage>
</organism>
<dbReference type="EMBL" id="SAEB01000006">
    <property type="protein sequence ID" value="RVD85094.1"/>
    <property type="molecule type" value="Genomic_DNA"/>
</dbReference>
<feature type="chain" id="PRO_5019193221" evidence="1">
    <location>
        <begin position="19"/>
        <end position="407"/>
    </location>
</feature>
<dbReference type="AlphaFoldDB" id="A0A437A1T3"/>
<feature type="signal peptide" evidence="1">
    <location>
        <begin position="1"/>
        <end position="18"/>
    </location>
</feature>
<evidence type="ECO:0000313" key="3">
    <source>
        <dbReference type="Proteomes" id="UP000283090"/>
    </source>
</evidence>
<dbReference type="VEuPathDB" id="FungiDB:DFL_003425"/>
<keyword evidence="3" id="KW-1185">Reference proteome</keyword>
<dbReference type="GeneID" id="93585736"/>
<evidence type="ECO:0000313" key="2">
    <source>
        <dbReference type="EMBL" id="RVD85094.1"/>
    </source>
</evidence>
<name>A0A437A1T3_ARTFL</name>
<protein>
    <submittedName>
        <fullName evidence="2">Uncharacterized protein</fullName>
    </submittedName>
</protein>
<evidence type="ECO:0000256" key="1">
    <source>
        <dbReference type="SAM" id="SignalP"/>
    </source>
</evidence>
<keyword evidence="1" id="KW-0732">Signal</keyword>
<dbReference type="STRING" id="97331.A0A437A1T3"/>
<dbReference type="OrthoDB" id="5397458at2759"/>
<reference evidence="2 3" key="1">
    <citation type="submission" date="2019-01" db="EMBL/GenBank/DDBJ databases">
        <title>Intercellular communication is required for trap formation in the nematode-trapping fungus Duddingtonia flagrans.</title>
        <authorList>
            <person name="Youssar L."/>
            <person name="Wernet V."/>
            <person name="Hensel N."/>
            <person name="Hildebrandt H.-G."/>
            <person name="Fischer R."/>
        </authorList>
    </citation>
    <scope>NUCLEOTIDE SEQUENCE [LARGE SCALE GENOMIC DNA]</scope>
    <source>
        <strain evidence="2 3">CBS H-5679</strain>
    </source>
</reference>
<accession>A0A437A1T3</accession>
<dbReference type="RefSeq" id="XP_067490638.1">
    <property type="nucleotide sequence ID" value="XM_067632362.1"/>
</dbReference>
<proteinExistence type="predicted"/>
<comment type="caution">
    <text evidence="2">The sequence shown here is derived from an EMBL/GenBank/DDBJ whole genome shotgun (WGS) entry which is preliminary data.</text>
</comment>
<sequence length="407" mass="44831">MIESLLAFLALAAPLVSAQCAGYNYIPSNPYCGLNFSPSDNLYLESNLVPLDTLCPSAFGHTYKAQATYTDYEGVVSTVGLLKPVTSPANPAETVRFLYDVRYGDILEGSEVTVSYWFPRITLGMLVPGFRVYNTVEYTDTTSTTSTIVESGVITSTSTIHSTATQTITKSTTITSTRATETITLKPITKTRTITHAVKPTTRKVFTTKKITTTLSCIPNSKPRPRDLSNVEIERRDTIFESKTFAVPTCASTRPTTTTLYTNTVVKTSTITTKSTKTVYTTKIDRTVTTTYTRTIWINATGRVVVTLPLVTITKNVNALRVTVTTKVTVRLTVTKYATKTCCNKPLPPKYITNTSCVIKPPKTTKRVTTTKKVVKTTTKKVVKTTAKPKTTKKCTKSVVRTTTRRY</sequence>
<dbReference type="Proteomes" id="UP000283090">
    <property type="component" value="Unassembled WGS sequence"/>
</dbReference>
<gene>
    <name evidence="2" type="ORF">DFL_003425</name>
</gene>